<feature type="compositionally biased region" description="Low complexity" evidence="5">
    <location>
        <begin position="115"/>
        <end position="126"/>
    </location>
</feature>
<dbReference type="InParanoid" id="A0A0G4EKW0"/>
<keyword evidence="4 6" id="KW-0472">Membrane</keyword>
<sequence length="132" mass="14215">MAVDTPVSEAFGYVGSILLFLVFLPQVWLTYRSRKADGISLLMIVLEVLASCSFITYGILIHEWPVIIANASALLCALLLLTAKIIYSKPSLPSGDSRVFMLDSQPDVLKGIPHSQSMASQATTASGVSEEP</sequence>
<dbReference type="VEuPathDB" id="CryptoDB:Vbra_12194"/>
<protein>
    <recommendedName>
        <fullName evidence="9">Sugar transporter SWEET1</fullName>
    </recommendedName>
</protein>
<keyword evidence="2 6" id="KW-0812">Transmembrane</keyword>
<organism evidence="7 8">
    <name type="scientific">Vitrella brassicaformis (strain CCMP3155)</name>
    <dbReference type="NCBI Taxonomy" id="1169540"/>
    <lineage>
        <taxon>Eukaryota</taxon>
        <taxon>Sar</taxon>
        <taxon>Alveolata</taxon>
        <taxon>Colpodellida</taxon>
        <taxon>Vitrellaceae</taxon>
        <taxon>Vitrella</taxon>
    </lineage>
</organism>
<name>A0A0G4EKW0_VITBC</name>
<keyword evidence="3 6" id="KW-1133">Transmembrane helix</keyword>
<evidence type="ECO:0000256" key="3">
    <source>
        <dbReference type="ARBA" id="ARBA00022989"/>
    </source>
</evidence>
<accession>A0A0G4EKW0</accession>
<feature type="transmembrane region" description="Helical" evidence="6">
    <location>
        <begin position="66"/>
        <end position="87"/>
    </location>
</feature>
<evidence type="ECO:0008006" key="9">
    <source>
        <dbReference type="Google" id="ProtNLM"/>
    </source>
</evidence>
<reference evidence="7 8" key="1">
    <citation type="submission" date="2014-11" db="EMBL/GenBank/DDBJ databases">
        <authorList>
            <person name="Zhu J."/>
            <person name="Qi W."/>
            <person name="Song R."/>
        </authorList>
    </citation>
    <scope>NUCLEOTIDE SEQUENCE [LARGE SCALE GENOMIC DNA]</scope>
</reference>
<evidence type="ECO:0000313" key="7">
    <source>
        <dbReference type="EMBL" id="CEL97454.1"/>
    </source>
</evidence>
<dbReference type="Gene3D" id="1.20.1280.290">
    <property type="match status" value="1"/>
</dbReference>
<dbReference type="Pfam" id="PF04193">
    <property type="entry name" value="PQ-loop"/>
    <property type="match status" value="1"/>
</dbReference>
<dbReference type="Proteomes" id="UP000041254">
    <property type="component" value="Unassembled WGS sequence"/>
</dbReference>
<evidence type="ECO:0000256" key="1">
    <source>
        <dbReference type="ARBA" id="ARBA00004141"/>
    </source>
</evidence>
<feature type="transmembrane region" description="Helical" evidence="6">
    <location>
        <begin position="38"/>
        <end position="60"/>
    </location>
</feature>
<dbReference type="SMART" id="SM00679">
    <property type="entry name" value="CTNS"/>
    <property type="match status" value="1"/>
</dbReference>
<evidence type="ECO:0000313" key="8">
    <source>
        <dbReference type="Proteomes" id="UP000041254"/>
    </source>
</evidence>
<dbReference type="OrthoDB" id="8048523at2759"/>
<feature type="region of interest" description="Disordered" evidence="5">
    <location>
        <begin position="111"/>
        <end position="132"/>
    </location>
</feature>
<evidence type="ECO:0000256" key="4">
    <source>
        <dbReference type="ARBA" id="ARBA00023136"/>
    </source>
</evidence>
<evidence type="ECO:0000256" key="5">
    <source>
        <dbReference type="SAM" id="MobiDB-lite"/>
    </source>
</evidence>
<dbReference type="AlphaFoldDB" id="A0A0G4EKW0"/>
<dbReference type="EMBL" id="CDMY01000255">
    <property type="protein sequence ID" value="CEL97454.1"/>
    <property type="molecule type" value="Genomic_DNA"/>
</dbReference>
<feature type="transmembrane region" description="Helical" evidence="6">
    <location>
        <begin position="12"/>
        <end position="31"/>
    </location>
</feature>
<gene>
    <name evidence="7" type="ORF">Vbra_12194</name>
</gene>
<dbReference type="GO" id="GO:0016020">
    <property type="term" value="C:membrane"/>
    <property type="evidence" value="ECO:0007669"/>
    <property type="project" value="UniProtKB-SubCell"/>
</dbReference>
<dbReference type="InterPro" id="IPR006603">
    <property type="entry name" value="PQ-loop_rpt"/>
</dbReference>
<evidence type="ECO:0000256" key="2">
    <source>
        <dbReference type="ARBA" id="ARBA00022692"/>
    </source>
</evidence>
<comment type="subcellular location">
    <subcellularLocation>
        <location evidence="1">Membrane</location>
        <topology evidence="1">Multi-pass membrane protein</topology>
    </subcellularLocation>
</comment>
<evidence type="ECO:0000256" key="6">
    <source>
        <dbReference type="SAM" id="Phobius"/>
    </source>
</evidence>
<keyword evidence="8" id="KW-1185">Reference proteome</keyword>
<proteinExistence type="predicted"/>